<protein>
    <submittedName>
        <fullName evidence="1">Uncharacterized protein</fullName>
    </submittedName>
</protein>
<name>A0AA40F5E7_9PEZI</name>
<dbReference type="EMBL" id="JAUKUD010000002">
    <property type="protein sequence ID" value="KAK0751376.1"/>
    <property type="molecule type" value="Genomic_DNA"/>
</dbReference>
<gene>
    <name evidence="1" type="ORF">B0T18DRAFT_485977</name>
</gene>
<sequence length="133" mass="14441">MAGKFWAVFVGLVGATLLSALDGLVLRKQERVFTHNYALKEHAAAGVRMWGYCRPGRLCAAPVCLAIDPADDHTPSMVDSARAVFTYLPLSFEEKAGTRAWAEQVRKAEAIANDAQAAGDREAAKCTLLRAYN</sequence>
<proteinExistence type="predicted"/>
<reference evidence="1" key="1">
    <citation type="submission" date="2023-06" db="EMBL/GenBank/DDBJ databases">
        <title>Genome-scale phylogeny and comparative genomics of the fungal order Sordariales.</title>
        <authorList>
            <consortium name="Lawrence Berkeley National Laboratory"/>
            <person name="Hensen N."/>
            <person name="Bonometti L."/>
            <person name="Westerberg I."/>
            <person name="Brannstrom I.O."/>
            <person name="Guillou S."/>
            <person name="Cros-Aarteil S."/>
            <person name="Calhoun S."/>
            <person name="Haridas S."/>
            <person name="Kuo A."/>
            <person name="Mondo S."/>
            <person name="Pangilinan J."/>
            <person name="Riley R."/>
            <person name="LaButti K."/>
            <person name="Andreopoulos B."/>
            <person name="Lipzen A."/>
            <person name="Chen C."/>
            <person name="Yanf M."/>
            <person name="Daum C."/>
            <person name="Ng V."/>
            <person name="Clum A."/>
            <person name="Steindorff A."/>
            <person name="Ohm R."/>
            <person name="Martin F."/>
            <person name="Silar P."/>
            <person name="Natvig D."/>
            <person name="Lalanne C."/>
            <person name="Gautier V."/>
            <person name="Ament-velasquez S.L."/>
            <person name="Kruys A."/>
            <person name="Hutchinson M.I."/>
            <person name="Powell A.J."/>
            <person name="Barry K."/>
            <person name="Miller A.N."/>
            <person name="Grigoriev I.V."/>
            <person name="Debuchy R."/>
            <person name="Gladieux P."/>
            <person name="Thoren M.H."/>
            <person name="Johannesson H."/>
        </authorList>
    </citation>
    <scope>NUCLEOTIDE SEQUENCE</scope>
    <source>
        <strain evidence="1">SMH3187-1</strain>
    </source>
</reference>
<dbReference type="AlphaFoldDB" id="A0AA40F5E7"/>
<evidence type="ECO:0000313" key="2">
    <source>
        <dbReference type="Proteomes" id="UP001172155"/>
    </source>
</evidence>
<organism evidence="1 2">
    <name type="scientific">Schizothecium vesticola</name>
    <dbReference type="NCBI Taxonomy" id="314040"/>
    <lineage>
        <taxon>Eukaryota</taxon>
        <taxon>Fungi</taxon>
        <taxon>Dikarya</taxon>
        <taxon>Ascomycota</taxon>
        <taxon>Pezizomycotina</taxon>
        <taxon>Sordariomycetes</taxon>
        <taxon>Sordariomycetidae</taxon>
        <taxon>Sordariales</taxon>
        <taxon>Schizotheciaceae</taxon>
        <taxon>Schizothecium</taxon>
    </lineage>
</organism>
<comment type="caution">
    <text evidence="1">The sequence shown here is derived from an EMBL/GenBank/DDBJ whole genome shotgun (WGS) entry which is preliminary data.</text>
</comment>
<accession>A0AA40F5E7</accession>
<evidence type="ECO:0000313" key="1">
    <source>
        <dbReference type="EMBL" id="KAK0751376.1"/>
    </source>
</evidence>
<dbReference type="Proteomes" id="UP001172155">
    <property type="component" value="Unassembled WGS sequence"/>
</dbReference>
<keyword evidence="2" id="KW-1185">Reference proteome</keyword>